<dbReference type="PANTHER" id="PTHR12714:SF9">
    <property type="entry name" value="PROTEIN-S-ISOPRENYLCYSTEINE O-METHYLTRANSFERASE"/>
    <property type="match status" value="1"/>
</dbReference>
<protein>
    <submittedName>
        <fullName evidence="6">Isoprenylcysteine carboxylmethyltransferase family protein</fullName>
    </submittedName>
</protein>
<comment type="subcellular location">
    <subcellularLocation>
        <location evidence="1">Endomembrane system</location>
        <topology evidence="1">Multi-pass membrane protein</topology>
    </subcellularLocation>
</comment>
<evidence type="ECO:0000256" key="3">
    <source>
        <dbReference type="ARBA" id="ARBA00022989"/>
    </source>
</evidence>
<evidence type="ECO:0000256" key="2">
    <source>
        <dbReference type="ARBA" id="ARBA00022692"/>
    </source>
</evidence>
<evidence type="ECO:0000256" key="5">
    <source>
        <dbReference type="SAM" id="Phobius"/>
    </source>
</evidence>
<evidence type="ECO:0000313" key="6">
    <source>
        <dbReference type="EMBL" id="MDA5094460.1"/>
    </source>
</evidence>
<reference evidence="6 7" key="1">
    <citation type="submission" date="2023-01" db="EMBL/GenBank/DDBJ databases">
        <authorList>
            <person name="Yoon J.-W."/>
        </authorList>
    </citation>
    <scope>NUCLEOTIDE SEQUENCE [LARGE SCALE GENOMIC DNA]</scope>
    <source>
        <strain evidence="6 7">KMU-50</strain>
    </source>
</reference>
<organism evidence="6 7">
    <name type="scientific">Aliiroseovarius salicola</name>
    <dbReference type="NCBI Taxonomy" id="3009082"/>
    <lineage>
        <taxon>Bacteria</taxon>
        <taxon>Pseudomonadati</taxon>
        <taxon>Pseudomonadota</taxon>
        <taxon>Alphaproteobacteria</taxon>
        <taxon>Rhodobacterales</taxon>
        <taxon>Paracoccaceae</taxon>
        <taxon>Aliiroseovarius</taxon>
    </lineage>
</organism>
<keyword evidence="4 5" id="KW-0472">Membrane</keyword>
<dbReference type="Gene3D" id="1.20.120.1630">
    <property type="match status" value="1"/>
</dbReference>
<keyword evidence="7" id="KW-1185">Reference proteome</keyword>
<dbReference type="InterPro" id="IPR007318">
    <property type="entry name" value="Phopholipid_MeTrfase"/>
</dbReference>
<accession>A0ABT4W1T3</accession>
<dbReference type="PANTHER" id="PTHR12714">
    <property type="entry name" value="PROTEIN-S ISOPRENYLCYSTEINE O-METHYLTRANSFERASE"/>
    <property type="match status" value="1"/>
</dbReference>
<evidence type="ECO:0000313" key="7">
    <source>
        <dbReference type="Proteomes" id="UP001528040"/>
    </source>
</evidence>
<keyword evidence="2 5" id="KW-0812">Transmembrane</keyword>
<dbReference type="RefSeq" id="WP_271054159.1">
    <property type="nucleotide sequence ID" value="NZ_JAQIIO010000004.1"/>
</dbReference>
<evidence type="ECO:0000256" key="1">
    <source>
        <dbReference type="ARBA" id="ARBA00004127"/>
    </source>
</evidence>
<keyword evidence="3 5" id="KW-1133">Transmembrane helix</keyword>
<dbReference type="Proteomes" id="UP001528040">
    <property type="component" value="Unassembled WGS sequence"/>
</dbReference>
<proteinExistence type="predicted"/>
<dbReference type="Pfam" id="PF04191">
    <property type="entry name" value="PEMT"/>
    <property type="match status" value="1"/>
</dbReference>
<feature type="transmembrane region" description="Helical" evidence="5">
    <location>
        <begin position="40"/>
        <end position="58"/>
    </location>
</feature>
<name>A0ABT4W1T3_9RHOB</name>
<dbReference type="EMBL" id="JAQIIO010000004">
    <property type="protein sequence ID" value="MDA5094460.1"/>
    <property type="molecule type" value="Genomic_DNA"/>
</dbReference>
<feature type="transmembrane region" description="Helical" evidence="5">
    <location>
        <begin position="9"/>
        <end position="34"/>
    </location>
</feature>
<evidence type="ECO:0000256" key="4">
    <source>
        <dbReference type="ARBA" id="ARBA00023136"/>
    </source>
</evidence>
<feature type="transmembrane region" description="Helical" evidence="5">
    <location>
        <begin position="107"/>
        <end position="123"/>
    </location>
</feature>
<comment type="caution">
    <text evidence="6">The sequence shown here is derived from an EMBL/GenBank/DDBJ whole genome shotgun (WGS) entry which is preliminary data.</text>
</comment>
<gene>
    <name evidence="6" type="ORF">O2N63_10220</name>
</gene>
<sequence length="148" mass="16853">MQKLDLPPIWLLGLLAVAYVLHSVVPGLGFGVIWMRGLGVLLAGVGLAIMLAAIWEFIRARTSIIPRQKPTTFLRRGIYRYTRNPIYLGDVLVLAGAILWLDVLPGLILIPLFILLINNRFILGEEAMLRELYGEDYEDWAKKVRRWL</sequence>